<keyword evidence="1" id="KW-1133">Transmembrane helix</keyword>
<comment type="caution">
    <text evidence="2">The sequence shown here is derived from an EMBL/GenBank/DDBJ whole genome shotgun (WGS) entry which is preliminary data.</text>
</comment>
<dbReference type="EMBL" id="QDGZ01000001">
    <property type="protein sequence ID" value="PVG84370.1"/>
    <property type="molecule type" value="Genomic_DNA"/>
</dbReference>
<sequence>MGARSFLVHGLLAGLVAGLLAFGVAYTVGEPPVDAAIAVEESAAAHEGDGHAHSHDESAGAEAVSREVQSTIGLATGTVAIGLVLGGLAGLLSAAALGRLGSLRPAGSTALVCALGFVSFALVPFLKYPSTPPAVGDPTTIDGRTAAFFGFTALSVVAAVGAVALGRRLVGSHGGYAACAAAAVGYLAVVVTAAVALPGFEGAGDFPADTLWEFRRASLLVLAALWGGIALVLTGLVDRSWRRAVQVADRQALAASL</sequence>
<gene>
    <name evidence="2" type="ORF">DDE18_01735</name>
</gene>
<feature type="transmembrane region" description="Helical" evidence="1">
    <location>
        <begin position="146"/>
        <end position="165"/>
    </location>
</feature>
<evidence type="ECO:0008006" key="4">
    <source>
        <dbReference type="Google" id="ProtNLM"/>
    </source>
</evidence>
<evidence type="ECO:0000256" key="1">
    <source>
        <dbReference type="SAM" id="Phobius"/>
    </source>
</evidence>
<evidence type="ECO:0000313" key="2">
    <source>
        <dbReference type="EMBL" id="PVG84370.1"/>
    </source>
</evidence>
<dbReference type="OrthoDB" id="6851830at2"/>
<feature type="transmembrane region" description="Helical" evidence="1">
    <location>
        <begin position="109"/>
        <end position="126"/>
    </location>
</feature>
<reference evidence="2 3" key="1">
    <citation type="submission" date="2018-04" db="EMBL/GenBank/DDBJ databases">
        <title>Genome of Nocardioides gansuensis WSJ-1.</title>
        <authorList>
            <person name="Wu S."/>
            <person name="Wang G."/>
        </authorList>
    </citation>
    <scope>NUCLEOTIDE SEQUENCE [LARGE SCALE GENOMIC DNA]</scope>
    <source>
        <strain evidence="2 3">WSJ-1</strain>
    </source>
</reference>
<feature type="transmembrane region" description="Helical" evidence="1">
    <location>
        <begin position="217"/>
        <end position="237"/>
    </location>
</feature>
<protein>
    <recommendedName>
        <fullName evidence="4">Cobalt transporter</fullName>
    </recommendedName>
</protein>
<name>A0A2T8FFA8_9ACTN</name>
<feature type="transmembrane region" description="Helical" evidence="1">
    <location>
        <begin position="177"/>
        <end position="197"/>
    </location>
</feature>
<accession>A0A2T8FFA8</accession>
<dbReference type="RefSeq" id="WP_116570501.1">
    <property type="nucleotide sequence ID" value="NZ_QDGZ01000001.1"/>
</dbReference>
<keyword evidence="1" id="KW-0472">Membrane</keyword>
<proteinExistence type="predicted"/>
<organism evidence="2 3">
    <name type="scientific">Nocardioides gansuensis</name>
    <dbReference type="NCBI Taxonomy" id="2138300"/>
    <lineage>
        <taxon>Bacteria</taxon>
        <taxon>Bacillati</taxon>
        <taxon>Actinomycetota</taxon>
        <taxon>Actinomycetes</taxon>
        <taxon>Propionibacteriales</taxon>
        <taxon>Nocardioidaceae</taxon>
        <taxon>Nocardioides</taxon>
    </lineage>
</organism>
<dbReference type="Proteomes" id="UP000246018">
    <property type="component" value="Unassembled WGS sequence"/>
</dbReference>
<keyword evidence="3" id="KW-1185">Reference proteome</keyword>
<keyword evidence="1" id="KW-0812">Transmembrane</keyword>
<feature type="transmembrane region" description="Helical" evidence="1">
    <location>
        <begin position="72"/>
        <end position="97"/>
    </location>
</feature>
<dbReference type="InterPro" id="IPR012666">
    <property type="entry name" value="CbtA_put"/>
</dbReference>
<dbReference type="AlphaFoldDB" id="A0A2T8FFA8"/>
<evidence type="ECO:0000313" key="3">
    <source>
        <dbReference type="Proteomes" id="UP000246018"/>
    </source>
</evidence>
<dbReference type="Pfam" id="PF09490">
    <property type="entry name" value="CbtA"/>
    <property type="match status" value="1"/>
</dbReference>